<sequence>MKNLLFDLDGTLVDSSQGIINAFTYTFTELNLEVPDVKVLSTFIGPPLETTFDNFFTDKAQVEIAIQHFREFYKKEGVYQVHLYKGIPELLDKLKSSEYTLYVTTSKHEPMAIHMLEELGIDNYFTNIYGSMANRFVKADVVKACLEEETLDTDQTVIIGDTQFDIIGGKVAGINTLGVTWGFGTESDLIIADADQIAHSPKEILSLL</sequence>
<dbReference type="RefSeq" id="WP_071794252.1">
    <property type="nucleotide sequence ID" value="NZ_LZDD01000002.1"/>
</dbReference>
<dbReference type="Proteomes" id="UP000182015">
    <property type="component" value="Unassembled WGS sequence"/>
</dbReference>
<dbReference type="SUPFAM" id="SSF56784">
    <property type="entry name" value="HAD-like"/>
    <property type="match status" value="1"/>
</dbReference>
<dbReference type="InterPro" id="IPR023214">
    <property type="entry name" value="HAD_sf"/>
</dbReference>
<dbReference type="Gene3D" id="1.10.150.240">
    <property type="entry name" value="Putative phosphatase, domain 2"/>
    <property type="match status" value="1"/>
</dbReference>
<name>A0A1L8MMS1_9STRE</name>
<dbReference type="PANTHER" id="PTHR43434:SF20">
    <property type="entry name" value="5'-NUCLEOTIDASE"/>
    <property type="match status" value="1"/>
</dbReference>
<dbReference type="Gene3D" id="3.40.50.1000">
    <property type="entry name" value="HAD superfamily/HAD-like"/>
    <property type="match status" value="1"/>
</dbReference>
<dbReference type="Pfam" id="PF13419">
    <property type="entry name" value="HAD_2"/>
    <property type="match status" value="1"/>
</dbReference>
<protein>
    <submittedName>
        <fullName evidence="1">Phosphoglycolate phosphatase</fullName>
    </submittedName>
</protein>
<dbReference type="GO" id="GO:0005829">
    <property type="term" value="C:cytosol"/>
    <property type="evidence" value="ECO:0007669"/>
    <property type="project" value="TreeGrafter"/>
</dbReference>
<dbReference type="OrthoDB" id="9792518at2"/>
<gene>
    <name evidence="1" type="ORF">A9Q68_08025</name>
</gene>
<dbReference type="EMBL" id="LZDD01000002">
    <property type="protein sequence ID" value="OJF71965.1"/>
    <property type="molecule type" value="Genomic_DNA"/>
</dbReference>
<dbReference type="SFLD" id="SFLDG01129">
    <property type="entry name" value="C1.5:_HAD__Beta-PGM__Phosphata"/>
    <property type="match status" value="1"/>
</dbReference>
<reference evidence="2" key="1">
    <citation type="submission" date="2016-06" db="EMBL/GenBank/DDBJ databases">
        <authorList>
            <person name="de Vries S.P.W."/>
            <person name="Hadjirin N.F."/>
            <person name="Lay E.M."/>
            <person name="Zadoks R.N."/>
            <person name="Peacock S.J."/>
            <person name="Parkhill J."/>
            <person name="Grant A.J."/>
            <person name="Mcdougall S."/>
            <person name="Holmes M.A."/>
        </authorList>
    </citation>
    <scope>NUCLEOTIDE SEQUENCE [LARGE SCALE GENOMIC DNA]</scope>
    <source>
        <strain evidence="2">NZ1587</strain>
    </source>
</reference>
<evidence type="ECO:0000313" key="1">
    <source>
        <dbReference type="EMBL" id="OJF71965.1"/>
    </source>
</evidence>
<dbReference type="AlphaFoldDB" id="A0A1L8MMS1"/>
<dbReference type="GO" id="GO:0004713">
    <property type="term" value="F:protein tyrosine kinase activity"/>
    <property type="evidence" value="ECO:0007669"/>
    <property type="project" value="TreeGrafter"/>
</dbReference>
<dbReference type="PANTHER" id="PTHR43434">
    <property type="entry name" value="PHOSPHOGLYCOLATE PHOSPHATASE"/>
    <property type="match status" value="1"/>
</dbReference>
<dbReference type="STRING" id="1856638.A9Q68_08025"/>
<accession>A0A1L8MMS1</accession>
<organism evidence="1 2">
    <name type="scientific">Streptococcus bovimastitidis</name>
    <dbReference type="NCBI Taxonomy" id="1856638"/>
    <lineage>
        <taxon>Bacteria</taxon>
        <taxon>Bacillati</taxon>
        <taxon>Bacillota</taxon>
        <taxon>Bacilli</taxon>
        <taxon>Lactobacillales</taxon>
        <taxon>Streptococcaceae</taxon>
        <taxon>Streptococcus</taxon>
    </lineage>
</organism>
<evidence type="ECO:0000313" key="2">
    <source>
        <dbReference type="Proteomes" id="UP000182015"/>
    </source>
</evidence>
<dbReference type="InterPro" id="IPR050155">
    <property type="entry name" value="HAD-like_hydrolase_sf"/>
</dbReference>
<keyword evidence="2" id="KW-1185">Reference proteome</keyword>
<proteinExistence type="predicted"/>
<dbReference type="SFLD" id="SFLDG01135">
    <property type="entry name" value="C1.5.6:_HAD__Beta-PGM__Phospha"/>
    <property type="match status" value="1"/>
</dbReference>
<comment type="caution">
    <text evidence="1">The sequence shown here is derived from an EMBL/GenBank/DDBJ whole genome shotgun (WGS) entry which is preliminary data.</text>
</comment>
<dbReference type="SFLD" id="SFLDS00003">
    <property type="entry name" value="Haloacid_Dehalogenase"/>
    <property type="match status" value="1"/>
</dbReference>
<dbReference type="InterPro" id="IPR023198">
    <property type="entry name" value="PGP-like_dom2"/>
</dbReference>
<dbReference type="InterPro" id="IPR041492">
    <property type="entry name" value="HAD_2"/>
</dbReference>
<dbReference type="InterPro" id="IPR036412">
    <property type="entry name" value="HAD-like_sf"/>
</dbReference>